<dbReference type="PANTHER" id="PTHR32438">
    <property type="entry name" value="4-ALPHA-GLUCANOTRANSFERASE DPE1, CHLOROPLASTIC/AMYLOPLASTIC"/>
    <property type="match status" value="1"/>
</dbReference>
<dbReference type="NCBIfam" id="TIGR00217">
    <property type="entry name" value="malQ"/>
    <property type="match status" value="1"/>
</dbReference>
<evidence type="ECO:0000256" key="10">
    <source>
        <dbReference type="RuleBase" id="RU361207"/>
    </source>
</evidence>
<dbReference type="STRING" id="1685.RY69_1925"/>
<dbReference type="Pfam" id="PF21226">
    <property type="entry name" value="MalQ_N"/>
    <property type="match status" value="1"/>
</dbReference>
<dbReference type="PATRIC" id="fig|518634.7.peg.172"/>
<organism evidence="13 14">
    <name type="scientific">Bifidobacterium breve DSM 20213 = JCM 1192</name>
    <dbReference type="NCBI Taxonomy" id="518634"/>
    <lineage>
        <taxon>Bacteria</taxon>
        <taxon>Bacillati</taxon>
        <taxon>Actinomycetota</taxon>
        <taxon>Actinomycetes</taxon>
        <taxon>Bifidobacteriales</taxon>
        <taxon>Bifidobacteriaceae</taxon>
        <taxon>Bifidobacterium</taxon>
    </lineage>
</organism>
<dbReference type="AlphaFoldDB" id="D4BLR1"/>
<keyword evidence="5 10" id="KW-0328">Glycosyltransferase</keyword>
<keyword evidence="6 10" id="KW-0808">Transferase</keyword>
<dbReference type="EMBL" id="ACCG02000002">
    <property type="protein sequence ID" value="EFE90249.1"/>
    <property type="molecule type" value="Genomic_DNA"/>
</dbReference>
<feature type="domain" description="MalQ N-terminal beta-sandwich" evidence="12">
    <location>
        <begin position="99"/>
        <end position="181"/>
    </location>
</feature>
<evidence type="ECO:0000256" key="6">
    <source>
        <dbReference type="ARBA" id="ARBA00022679"/>
    </source>
</evidence>
<feature type="region of interest" description="Disordered" evidence="11">
    <location>
        <begin position="1"/>
        <end position="31"/>
    </location>
</feature>
<reference evidence="13 14" key="1">
    <citation type="submission" date="2010-02" db="EMBL/GenBank/DDBJ databases">
        <authorList>
            <person name="Weinstock G."/>
            <person name="Sodergren E."/>
            <person name="Clifton S."/>
            <person name="Fulton L."/>
            <person name="Fulton B."/>
            <person name="Courtney L."/>
            <person name="Fronick C."/>
            <person name="Harrison M."/>
            <person name="Strong C."/>
            <person name="Farmer C."/>
            <person name="Delahaunty K."/>
            <person name="Markovic C."/>
            <person name="Hall O."/>
            <person name="Minx P."/>
            <person name="Tomlinson C."/>
            <person name="Mitreva M."/>
            <person name="Nelson J."/>
            <person name="Hou S."/>
            <person name="Wollam A."/>
            <person name="Pepin K.H."/>
            <person name="Johnson M."/>
            <person name="Bhonagiri V."/>
            <person name="Zhang X."/>
            <person name="Suruliraj S."/>
            <person name="Warren W."/>
            <person name="Chinwalla A."/>
            <person name="Mardis E.R."/>
            <person name="Wilson R.K."/>
        </authorList>
    </citation>
    <scope>NUCLEOTIDE SEQUENCE [LARGE SCALE GENOMIC DNA]</scope>
    <source>
        <strain evidence="13 14">DSM 20213</strain>
    </source>
</reference>
<dbReference type="InterPro" id="IPR017853">
    <property type="entry name" value="GH"/>
</dbReference>
<dbReference type="Pfam" id="PF02446">
    <property type="entry name" value="Glyco_hydro_77"/>
    <property type="match status" value="1"/>
</dbReference>
<evidence type="ECO:0000256" key="11">
    <source>
        <dbReference type="SAM" id="MobiDB-lite"/>
    </source>
</evidence>
<dbReference type="SUPFAM" id="SSF51445">
    <property type="entry name" value="(Trans)glycosidases"/>
    <property type="match status" value="1"/>
</dbReference>
<evidence type="ECO:0000313" key="14">
    <source>
        <dbReference type="Proteomes" id="UP000003191"/>
    </source>
</evidence>
<comment type="caution">
    <text evidence="13">The sequence shown here is derived from an EMBL/GenBank/DDBJ whole genome shotgun (WGS) entry which is preliminary data.</text>
</comment>
<evidence type="ECO:0000256" key="9">
    <source>
        <dbReference type="ARBA" id="ARBA00031501"/>
    </source>
</evidence>
<protein>
    <recommendedName>
        <fullName evidence="4 10">4-alpha-glucanotransferase</fullName>
        <ecNumber evidence="3 10">2.4.1.25</ecNumber>
    </recommendedName>
    <alternativeName>
        <fullName evidence="8 10">Amylomaltase</fullName>
    </alternativeName>
    <alternativeName>
        <fullName evidence="9 10">Disproportionating enzyme</fullName>
    </alternativeName>
</protein>
<dbReference type="HOGENOM" id="CLU_022072_1_0_11"/>
<feature type="compositionally biased region" description="Polar residues" evidence="11">
    <location>
        <begin position="16"/>
        <end position="28"/>
    </location>
</feature>
<keyword evidence="14" id="KW-1185">Reference proteome</keyword>
<evidence type="ECO:0000256" key="1">
    <source>
        <dbReference type="ARBA" id="ARBA00000439"/>
    </source>
</evidence>
<evidence type="ECO:0000259" key="12">
    <source>
        <dbReference type="Pfam" id="PF21226"/>
    </source>
</evidence>
<gene>
    <name evidence="13" type="primary">malQ</name>
    <name evidence="13" type="ORF">BIFBRE_02998</name>
</gene>
<sequence length="746" mass="82366">MDAQQGAIMTEARSNEAATNAPDTTQRTESAERLARPLIKLAKASGLATSFIDQLGTYTEISDDALVAVLKALDVDASSDEAIKRSMTELEAENSKRLLPPTIVAITGKPTSLTLNCPSDADITAAIMLEDGTAFDRFSLLPNLNSGQPDLAIAPDLPMGYHTLTVTVDGRGGKATIIAAPARIAVPKAVEEHQRWGWMTQMYSVRSHDSWGIGDYGDLKRLLANAAEKSKADFMLINPIHAGAPIPPLEPSPYLPESRRFLNVTYIRPQDIPEYATLPDDVRAQVDALHASVAARNDESTPMDINAAWEAKRPALRLIFDADRNNKRELEFEYFKATAGPDLNSFATWCLCFEVWGAPWGENRWFFEKTIDDPTVQTLVKDHHDLFEFNRWLQWIAAEQVNDAQHTALDHGMTLGLMQDMAVGVHGLGADAWANPERFASGGVTVGCPPDFYNQQGQDWGQPPFNPRYLEATGYQVYREMVHSMYEHAGAVRIDHVLGLFRLWWIPQGLGARNGAYVMYNHEAMLGVLAIEATRAGGMVIGEDLGTVPDYVRRILADHGVLGTDVEWFNRVDDSPNAGDPYRTPQEYRKQALASVTTHDLPPTAGYLNFEHVKLREELHLLSEPVEVFAASAMAERTAMMNRLVEGGYITQAVADDAEGHVQEIVEAMHAMLTDTPSLLLQAALVDGVGECRSQNQPGTSSEYSNWRVPLADGEGHVVHTNEVFNLPRVQSLSAVMRREKRRNAS</sequence>
<dbReference type="Proteomes" id="UP000003191">
    <property type="component" value="Unassembled WGS sequence"/>
</dbReference>
<evidence type="ECO:0000256" key="7">
    <source>
        <dbReference type="ARBA" id="ARBA00023277"/>
    </source>
</evidence>
<name>D4BLR1_BIFBR</name>
<evidence type="ECO:0000313" key="13">
    <source>
        <dbReference type="EMBL" id="EFE90249.1"/>
    </source>
</evidence>
<dbReference type="InterPro" id="IPR003385">
    <property type="entry name" value="Glyco_hydro_77"/>
</dbReference>
<keyword evidence="7 10" id="KW-0119">Carbohydrate metabolism</keyword>
<evidence type="ECO:0000256" key="3">
    <source>
        <dbReference type="ARBA" id="ARBA00012560"/>
    </source>
</evidence>
<dbReference type="GO" id="GO:0004134">
    <property type="term" value="F:4-alpha-glucanotransferase activity"/>
    <property type="evidence" value="ECO:0007669"/>
    <property type="project" value="UniProtKB-EC"/>
</dbReference>
<evidence type="ECO:0000256" key="4">
    <source>
        <dbReference type="ARBA" id="ARBA00020295"/>
    </source>
</evidence>
<dbReference type="PANTHER" id="PTHR32438:SF5">
    <property type="entry name" value="4-ALPHA-GLUCANOTRANSFERASE DPE1, CHLOROPLASTIC_AMYLOPLASTIC"/>
    <property type="match status" value="1"/>
</dbReference>
<comment type="catalytic activity">
    <reaction evidence="1 10">
        <text>Transfers a segment of a (1-&gt;4)-alpha-D-glucan to a new position in an acceptor, which may be glucose or a (1-&gt;4)-alpha-D-glucan.</text>
        <dbReference type="EC" id="2.4.1.25"/>
    </reaction>
</comment>
<accession>D4BLR1</accession>
<dbReference type="GO" id="GO:0005975">
    <property type="term" value="P:carbohydrate metabolic process"/>
    <property type="evidence" value="ECO:0007669"/>
    <property type="project" value="InterPro"/>
</dbReference>
<evidence type="ECO:0000256" key="5">
    <source>
        <dbReference type="ARBA" id="ARBA00022676"/>
    </source>
</evidence>
<evidence type="ECO:0000256" key="2">
    <source>
        <dbReference type="ARBA" id="ARBA00005684"/>
    </source>
</evidence>
<evidence type="ECO:0000256" key="8">
    <source>
        <dbReference type="ARBA" id="ARBA00031423"/>
    </source>
</evidence>
<proteinExistence type="inferred from homology"/>
<comment type="similarity">
    <text evidence="2 10">Belongs to the disproportionating enzyme family.</text>
</comment>
<dbReference type="Gene3D" id="3.20.20.80">
    <property type="entry name" value="Glycosidases"/>
    <property type="match status" value="1"/>
</dbReference>
<dbReference type="EC" id="2.4.1.25" evidence="3 10"/>
<dbReference type="InterPro" id="IPR048458">
    <property type="entry name" value="MalQ_N"/>
</dbReference>